<feature type="domain" description="DUF4097" evidence="1">
    <location>
        <begin position="61"/>
        <end position="248"/>
    </location>
</feature>
<protein>
    <recommendedName>
        <fullName evidence="1">DUF4097 domain-containing protein</fullName>
    </recommendedName>
</protein>
<reference evidence="2 3" key="1">
    <citation type="submission" date="2018-06" db="EMBL/GenBank/DDBJ databases">
        <authorList>
            <consortium name="Pathogen Informatics"/>
            <person name="Doyle S."/>
        </authorList>
    </citation>
    <scope>NUCLEOTIDE SEQUENCE [LARGE SCALE GENOMIC DNA]</scope>
    <source>
        <strain evidence="2 3">NCTC10736</strain>
    </source>
</reference>
<organism evidence="2 3">
    <name type="scientific">Shewanella morhuae</name>
    <dbReference type="NCBI Taxonomy" id="365591"/>
    <lineage>
        <taxon>Bacteria</taxon>
        <taxon>Pseudomonadati</taxon>
        <taxon>Pseudomonadota</taxon>
        <taxon>Gammaproteobacteria</taxon>
        <taxon>Alteromonadales</taxon>
        <taxon>Shewanellaceae</taxon>
        <taxon>Shewanella</taxon>
    </lineage>
</organism>
<dbReference type="AlphaFoldDB" id="A0A380B0J1"/>
<evidence type="ECO:0000313" key="2">
    <source>
        <dbReference type="EMBL" id="SUI90722.1"/>
    </source>
</evidence>
<dbReference type="RefSeq" id="WP_115406673.1">
    <property type="nucleotide sequence ID" value="NZ_UGYV01000001.1"/>
</dbReference>
<dbReference type="Pfam" id="PF13349">
    <property type="entry name" value="DUF4097"/>
    <property type="match status" value="1"/>
</dbReference>
<evidence type="ECO:0000313" key="3">
    <source>
        <dbReference type="Proteomes" id="UP000255061"/>
    </source>
</evidence>
<proteinExistence type="predicted"/>
<dbReference type="InterPro" id="IPR025164">
    <property type="entry name" value="Toastrack_DUF4097"/>
</dbReference>
<sequence>MSLRPFMFTLAFILLFTVGVSLTGGIINVNAAGLSDLDHQQRELTLDSQDLQSLIAETGAGSLEIIGVEGLTQIKLVADIYSSKDSKVILTLEKKANKAKLKADIEQSGFNHDSPYIDLKLQVPANLALDIDDGSGAILISKITADINVKDGSGELTINGGNNVSIEDGSGDIEVSQINGNLTIDDGSGDIEVRQHNGNLTIKDGSGAIKVTDVSGNITIDDGSGDIEIANVQSAVTITDGSGDINMFNTKGLTILAAGSGDVKFNKIDGPVSMK</sequence>
<gene>
    <name evidence="2" type="ORF">NCTC10736_03150</name>
</gene>
<evidence type="ECO:0000259" key="1">
    <source>
        <dbReference type="Pfam" id="PF13349"/>
    </source>
</evidence>
<name>A0A380B0J1_9GAMM</name>
<accession>A0A380B0J1</accession>
<dbReference type="Proteomes" id="UP000255061">
    <property type="component" value="Unassembled WGS sequence"/>
</dbReference>
<dbReference type="EMBL" id="UGYV01000001">
    <property type="protein sequence ID" value="SUI90722.1"/>
    <property type="molecule type" value="Genomic_DNA"/>
</dbReference>
<dbReference type="Gene3D" id="2.160.20.120">
    <property type="match status" value="1"/>
</dbReference>